<organism evidence="8 9">
    <name type="scientific">Bremerella volcania</name>
    <dbReference type="NCBI Taxonomy" id="2527984"/>
    <lineage>
        <taxon>Bacteria</taxon>
        <taxon>Pseudomonadati</taxon>
        <taxon>Planctomycetota</taxon>
        <taxon>Planctomycetia</taxon>
        <taxon>Pirellulales</taxon>
        <taxon>Pirellulaceae</taxon>
        <taxon>Bremerella</taxon>
    </lineage>
</organism>
<dbReference type="Proteomes" id="UP000318626">
    <property type="component" value="Chromosome"/>
</dbReference>
<proteinExistence type="inferred from homology"/>
<sequence length="152" mass="16566">MTNRNKKVSNMNPTVQGLLTVVGRLLIVTIFLMSALGNKIPQFSSVAQYMASEGVPAPQVMLAGAIVFLIVGGLSILLGFYARVGAVLLLTFLVLATYFFHDFWTFEGEAAQGQMIHFMKNLSMMGTMLFIMAVGSGPWSLDQKLVKEEVAV</sequence>
<feature type="transmembrane region" description="Helical" evidence="7">
    <location>
        <begin position="122"/>
        <end position="141"/>
    </location>
</feature>
<evidence type="ECO:0000313" key="9">
    <source>
        <dbReference type="Proteomes" id="UP000318626"/>
    </source>
</evidence>
<dbReference type="PANTHER" id="PTHR33452">
    <property type="entry name" value="OXIDOREDUCTASE CATD-RELATED"/>
    <property type="match status" value="1"/>
</dbReference>
<protein>
    <submittedName>
        <fullName evidence="8">Inner membrane protein YphA</fullName>
    </submittedName>
</protein>
<comment type="similarity">
    <text evidence="2">Belongs to the DoxX family.</text>
</comment>
<evidence type="ECO:0000313" key="8">
    <source>
        <dbReference type="EMBL" id="QDU77619.1"/>
    </source>
</evidence>
<dbReference type="AlphaFoldDB" id="A0A518CEH3"/>
<dbReference type="KEGG" id="bvo:Pan97_46910"/>
<name>A0A518CEH3_9BACT</name>
<evidence type="ECO:0000256" key="5">
    <source>
        <dbReference type="ARBA" id="ARBA00022989"/>
    </source>
</evidence>
<evidence type="ECO:0000256" key="1">
    <source>
        <dbReference type="ARBA" id="ARBA00004651"/>
    </source>
</evidence>
<keyword evidence="4 7" id="KW-0812">Transmembrane</keyword>
<reference evidence="9" key="1">
    <citation type="submission" date="2019-02" db="EMBL/GenBank/DDBJ databases">
        <title>Deep-cultivation of Planctomycetes and their phenomic and genomic characterization uncovers novel biology.</title>
        <authorList>
            <person name="Wiegand S."/>
            <person name="Jogler M."/>
            <person name="Boedeker C."/>
            <person name="Pinto D."/>
            <person name="Vollmers J."/>
            <person name="Rivas-Marin E."/>
            <person name="Kohn T."/>
            <person name="Peeters S.H."/>
            <person name="Heuer A."/>
            <person name="Rast P."/>
            <person name="Oberbeckmann S."/>
            <person name="Bunk B."/>
            <person name="Jeske O."/>
            <person name="Meyerdierks A."/>
            <person name="Storesund J.E."/>
            <person name="Kallscheuer N."/>
            <person name="Luecker S."/>
            <person name="Lage O.M."/>
            <person name="Pohl T."/>
            <person name="Merkel B.J."/>
            <person name="Hornburger P."/>
            <person name="Mueller R.-W."/>
            <person name="Bruemmer F."/>
            <person name="Labrenz M."/>
            <person name="Spormann A.M."/>
            <person name="Op den Camp H."/>
            <person name="Overmann J."/>
            <person name="Amann R."/>
            <person name="Jetten M.S.M."/>
            <person name="Mascher T."/>
            <person name="Medema M.H."/>
            <person name="Devos D.P."/>
            <person name="Kaster A.-K."/>
            <person name="Ovreas L."/>
            <person name="Rohde M."/>
            <person name="Galperin M.Y."/>
            <person name="Jogler C."/>
        </authorList>
    </citation>
    <scope>NUCLEOTIDE SEQUENCE [LARGE SCALE GENOMIC DNA]</scope>
    <source>
        <strain evidence="9">Pan97</strain>
    </source>
</reference>
<keyword evidence="9" id="KW-1185">Reference proteome</keyword>
<dbReference type="GO" id="GO:0005886">
    <property type="term" value="C:plasma membrane"/>
    <property type="evidence" value="ECO:0007669"/>
    <property type="project" value="UniProtKB-SubCell"/>
</dbReference>
<dbReference type="InterPro" id="IPR032808">
    <property type="entry name" value="DoxX"/>
</dbReference>
<evidence type="ECO:0000256" key="3">
    <source>
        <dbReference type="ARBA" id="ARBA00022475"/>
    </source>
</evidence>
<feature type="transmembrane region" description="Helical" evidence="7">
    <location>
        <begin position="57"/>
        <end position="78"/>
    </location>
</feature>
<evidence type="ECO:0000256" key="7">
    <source>
        <dbReference type="SAM" id="Phobius"/>
    </source>
</evidence>
<feature type="transmembrane region" description="Helical" evidence="7">
    <location>
        <begin position="84"/>
        <end position="101"/>
    </location>
</feature>
<evidence type="ECO:0000256" key="2">
    <source>
        <dbReference type="ARBA" id="ARBA00006679"/>
    </source>
</evidence>
<keyword evidence="6 7" id="KW-0472">Membrane</keyword>
<dbReference type="EMBL" id="CP036289">
    <property type="protein sequence ID" value="QDU77619.1"/>
    <property type="molecule type" value="Genomic_DNA"/>
</dbReference>
<comment type="subcellular location">
    <subcellularLocation>
        <location evidence="1">Cell membrane</location>
        <topology evidence="1">Multi-pass membrane protein</topology>
    </subcellularLocation>
</comment>
<keyword evidence="5 7" id="KW-1133">Transmembrane helix</keyword>
<dbReference type="InterPro" id="IPR051907">
    <property type="entry name" value="DoxX-like_oxidoreductase"/>
</dbReference>
<evidence type="ECO:0000256" key="6">
    <source>
        <dbReference type="ARBA" id="ARBA00023136"/>
    </source>
</evidence>
<dbReference type="Pfam" id="PF07681">
    <property type="entry name" value="DoxX"/>
    <property type="match status" value="1"/>
</dbReference>
<accession>A0A518CEH3</accession>
<gene>
    <name evidence="8" type="primary">yphA</name>
    <name evidence="8" type="ORF">Pan97_46910</name>
</gene>
<keyword evidence="3" id="KW-1003">Cell membrane</keyword>
<feature type="transmembrane region" description="Helical" evidence="7">
    <location>
        <begin position="15"/>
        <end position="36"/>
    </location>
</feature>
<evidence type="ECO:0000256" key="4">
    <source>
        <dbReference type="ARBA" id="ARBA00022692"/>
    </source>
</evidence>
<dbReference type="PANTHER" id="PTHR33452:SF1">
    <property type="entry name" value="INNER MEMBRANE PROTEIN YPHA-RELATED"/>
    <property type="match status" value="1"/>
</dbReference>